<feature type="region of interest" description="Disordered" evidence="5">
    <location>
        <begin position="1"/>
        <end position="36"/>
    </location>
</feature>
<dbReference type="Pfam" id="PF24300">
    <property type="entry name" value="KWL1"/>
    <property type="match status" value="1"/>
</dbReference>
<keyword evidence="7" id="KW-1185">Reference proteome</keyword>
<dbReference type="AlphaFoldDB" id="A0AAN7GHN4"/>
<evidence type="ECO:0000256" key="3">
    <source>
        <dbReference type="ARBA" id="ARBA00022525"/>
    </source>
</evidence>
<dbReference type="CDD" id="cd22270">
    <property type="entry name" value="DPBB_kiwellin-like"/>
    <property type="match status" value="1"/>
</dbReference>
<dbReference type="PANTHER" id="PTHR33191">
    <property type="entry name" value="RIPENING-RELATED PROTEIN 2-RELATED"/>
    <property type="match status" value="1"/>
</dbReference>
<comment type="caution">
    <text evidence="6">The sequence shown here is derived from an EMBL/GenBank/DDBJ whole genome shotgun (WGS) entry which is preliminary data.</text>
</comment>
<evidence type="ECO:0000256" key="2">
    <source>
        <dbReference type="ARBA" id="ARBA00005592"/>
    </source>
</evidence>
<sequence>MTPQSTPTYALDFGGGGGGGGGKGSSPPSQTCESSGTLKCGGKSFPQFRCSPPVTSSIKASLTLNDFSQGGDGGSPSECDNKFHDNSERVVALSTGWYDNESRCGKMIRITASNGRSVTAKVVDECDSVNGCDSKHAGQPPCNNNIVDRLSSIWDALGLNQDLSVIGVTWSMA</sequence>
<dbReference type="SUPFAM" id="SSF50685">
    <property type="entry name" value="Barwin-like endoglucanases"/>
    <property type="match status" value="1"/>
</dbReference>
<feature type="compositionally biased region" description="Gly residues" evidence="5">
    <location>
        <begin position="13"/>
        <end position="24"/>
    </location>
</feature>
<gene>
    <name evidence="6" type="ORF">RGQ29_001011</name>
</gene>
<dbReference type="InterPro" id="IPR036908">
    <property type="entry name" value="RlpA-like_sf"/>
</dbReference>
<keyword evidence="3" id="KW-0964">Secreted</keyword>
<keyword evidence="4" id="KW-0732">Signal</keyword>
<dbReference type="Gene3D" id="2.40.40.10">
    <property type="entry name" value="RlpA-like domain"/>
    <property type="match status" value="1"/>
</dbReference>
<organism evidence="6 7">
    <name type="scientific">Quercus rubra</name>
    <name type="common">Northern red oak</name>
    <name type="synonym">Quercus borealis</name>
    <dbReference type="NCBI Taxonomy" id="3512"/>
    <lineage>
        <taxon>Eukaryota</taxon>
        <taxon>Viridiplantae</taxon>
        <taxon>Streptophyta</taxon>
        <taxon>Embryophyta</taxon>
        <taxon>Tracheophyta</taxon>
        <taxon>Spermatophyta</taxon>
        <taxon>Magnoliopsida</taxon>
        <taxon>eudicotyledons</taxon>
        <taxon>Gunneridae</taxon>
        <taxon>Pentapetalae</taxon>
        <taxon>rosids</taxon>
        <taxon>fabids</taxon>
        <taxon>Fagales</taxon>
        <taxon>Fagaceae</taxon>
        <taxon>Quercus</taxon>
    </lineage>
</organism>
<feature type="compositionally biased region" description="Polar residues" evidence="5">
    <location>
        <begin position="26"/>
        <end position="36"/>
    </location>
</feature>
<comment type="similarity">
    <text evidence="2">Belongs to the kiwellin family.</text>
</comment>
<protein>
    <recommendedName>
        <fullName evidence="8">Kiwellin</fullName>
    </recommendedName>
</protein>
<evidence type="ECO:0000313" key="6">
    <source>
        <dbReference type="EMBL" id="KAK4607019.1"/>
    </source>
</evidence>
<dbReference type="Proteomes" id="UP001324115">
    <property type="component" value="Unassembled WGS sequence"/>
</dbReference>
<proteinExistence type="inferred from homology"/>
<dbReference type="EMBL" id="JAXUIC010000001">
    <property type="protein sequence ID" value="KAK4607019.1"/>
    <property type="molecule type" value="Genomic_DNA"/>
</dbReference>
<comment type="subcellular location">
    <subcellularLocation>
        <location evidence="1">Secreted</location>
    </subcellularLocation>
</comment>
<dbReference type="PANTHER" id="PTHR33191:SF9">
    <property type="entry name" value="RIPENING-RELATED PROTEIN 2-RELATED"/>
    <property type="match status" value="1"/>
</dbReference>
<evidence type="ECO:0008006" key="8">
    <source>
        <dbReference type="Google" id="ProtNLM"/>
    </source>
</evidence>
<accession>A0AAN7GHN4</accession>
<evidence type="ECO:0000256" key="1">
    <source>
        <dbReference type="ARBA" id="ARBA00004613"/>
    </source>
</evidence>
<evidence type="ECO:0000256" key="5">
    <source>
        <dbReference type="SAM" id="MobiDB-lite"/>
    </source>
</evidence>
<dbReference type="InterPro" id="IPR039271">
    <property type="entry name" value="Kiwellin-like"/>
</dbReference>
<reference evidence="6 7" key="1">
    <citation type="journal article" date="2023" name="G3 (Bethesda)">
        <title>A haplotype-resolved chromosome-scale genome for Quercus rubra L. provides insights into the genetics of adaptive traits for red oak species.</title>
        <authorList>
            <person name="Kapoor B."/>
            <person name="Jenkins J."/>
            <person name="Schmutz J."/>
            <person name="Zhebentyayeva T."/>
            <person name="Kuelheim C."/>
            <person name="Coggeshall M."/>
            <person name="Heim C."/>
            <person name="Lasky J.R."/>
            <person name="Leites L."/>
            <person name="Islam-Faridi N."/>
            <person name="Romero-Severson J."/>
            <person name="DeLeo V.L."/>
            <person name="Lucas S.M."/>
            <person name="Lazic D."/>
            <person name="Gailing O."/>
            <person name="Carlson J."/>
            <person name="Staton M."/>
        </authorList>
    </citation>
    <scope>NUCLEOTIDE SEQUENCE [LARGE SCALE GENOMIC DNA]</scope>
    <source>
        <strain evidence="6">Pseudo-F2</strain>
    </source>
</reference>
<evidence type="ECO:0000313" key="7">
    <source>
        <dbReference type="Proteomes" id="UP001324115"/>
    </source>
</evidence>
<evidence type="ECO:0000256" key="4">
    <source>
        <dbReference type="ARBA" id="ARBA00022729"/>
    </source>
</evidence>
<name>A0AAN7GHN4_QUERU</name>
<dbReference type="GO" id="GO:0005576">
    <property type="term" value="C:extracellular region"/>
    <property type="evidence" value="ECO:0007669"/>
    <property type="project" value="UniProtKB-SubCell"/>
</dbReference>